<keyword evidence="2" id="KW-1185">Reference proteome</keyword>
<protein>
    <submittedName>
        <fullName evidence="1">Biliverdin-producing heme oxygenase</fullName>
    </submittedName>
</protein>
<dbReference type="CDD" id="cd19166">
    <property type="entry name" value="HemeO-bac"/>
    <property type="match status" value="1"/>
</dbReference>
<sequence length="193" mass="20246">MSTRFSTGCSGAITDVRASLRQATATDHERLDALFGRFRLSEAADYRAFLTAHAMALPAIEAALDAAGFADALDDWPARKRGAAIAADLSALGAPVPAPLAAPALVSRAAQWGAAYVVEGSRLGGALLARSVPADLPKSYLGSVQPPGNWRKFLEKLDKALSLPQDITHATESARATFGLFEQAGLRVRGAMD</sequence>
<gene>
    <name evidence="1" type="ORF">QGN17_00490</name>
</gene>
<reference evidence="1" key="1">
    <citation type="submission" date="2023-04" db="EMBL/GenBank/DDBJ databases">
        <title>Sphingomonas sp. MAHUQ-71 isolated from rice field.</title>
        <authorList>
            <person name="Huq M.A."/>
        </authorList>
    </citation>
    <scope>NUCLEOTIDE SEQUENCE</scope>
    <source>
        <strain evidence="1">MAHUQ-71</strain>
    </source>
</reference>
<evidence type="ECO:0000313" key="1">
    <source>
        <dbReference type="EMBL" id="MDH7637193.1"/>
    </source>
</evidence>
<proteinExistence type="predicted"/>
<dbReference type="Proteomes" id="UP001160625">
    <property type="component" value="Unassembled WGS sequence"/>
</dbReference>
<dbReference type="InterPro" id="IPR016084">
    <property type="entry name" value="Haem_Oase-like_multi-hlx"/>
</dbReference>
<dbReference type="SUPFAM" id="SSF48613">
    <property type="entry name" value="Heme oxygenase-like"/>
    <property type="match status" value="1"/>
</dbReference>
<evidence type="ECO:0000313" key="2">
    <source>
        <dbReference type="Proteomes" id="UP001160625"/>
    </source>
</evidence>
<dbReference type="RefSeq" id="WP_281042557.1">
    <property type="nucleotide sequence ID" value="NZ_JARYGZ010000001.1"/>
</dbReference>
<organism evidence="1 2">
    <name type="scientific">Sphingomonas oryzagri</name>
    <dbReference type="NCBI Taxonomy" id="3042314"/>
    <lineage>
        <taxon>Bacteria</taxon>
        <taxon>Pseudomonadati</taxon>
        <taxon>Pseudomonadota</taxon>
        <taxon>Alphaproteobacteria</taxon>
        <taxon>Sphingomonadales</taxon>
        <taxon>Sphingomonadaceae</taxon>
        <taxon>Sphingomonas</taxon>
    </lineage>
</organism>
<comment type="caution">
    <text evidence="1">The sequence shown here is derived from an EMBL/GenBank/DDBJ whole genome shotgun (WGS) entry which is preliminary data.</text>
</comment>
<accession>A0ABT6MW02</accession>
<dbReference type="EMBL" id="JARYGZ010000001">
    <property type="protein sequence ID" value="MDH7637193.1"/>
    <property type="molecule type" value="Genomic_DNA"/>
</dbReference>
<dbReference type="Gene3D" id="1.20.910.10">
    <property type="entry name" value="Heme oxygenase-like"/>
    <property type="match status" value="1"/>
</dbReference>
<name>A0ABT6MW02_9SPHN</name>